<gene>
    <name evidence="16" type="primary">mutB</name>
    <name evidence="16" type="ORF">GCM10009332_08360</name>
</gene>
<dbReference type="InterPro" id="IPR015797">
    <property type="entry name" value="NUDIX_hydrolase-like_dom_sf"/>
</dbReference>
<organism evidence="16 17">
    <name type="scientific">Shewanella gelidii</name>
    <dbReference type="NCBI Taxonomy" id="1642821"/>
    <lineage>
        <taxon>Bacteria</taxon>
        <taxon>Pseudomonadati</taxon>
        <taxon>Pseudomonadota</taxon>
        <taxon>Gammaproteobacteria</taxon>
        <taxon>Alteromonadales</taxon>
        <taxon>Shewanellaceae</taxon>
        <taxon>Shewanella</taxon>
    </lineage>
</organism>
<evidence type="ECO:0000259" key="15">
    <source>
        <dbReference type="SMART" id="SM00478"/>
    </source>
</evidence>
<keyword evidence="7" id="KW-0479">Metal-binding</keyword>
<dbReference type="InterPro" id="IPR044298">
    <property type="entry name" value="MIG/MutY"/>
</dbReference>
<comment type="cofactor">
    <cofactor evidence="14">
        <name>[4Fe-4S] cluster</name>
        <dbReference type="ChEBI" id="CHEBI:49883"/>
    </cofactor>
    <text evidence="14">Binds 1 [4Fe-4S] cluster.</text>
</comment>
<keyword evidence="6" id="KW-0004">4Fe-4S</keyword>
<dbReference type="InterPro" id="IPR029119">
    <property type="entry name" value="MutY_C"/>
</dbReference>
<evidence type="ECO:0000256" key="14">
    <source>
        <dbReference type="RuleBase" id="RU365096"/>
    </source>
</evidence>
<dbReference type="GO" id="GO:0000701">
    <property type="term" value="F:purine-specific mismatch base pair DNA N-glycosylase activity"/>
    <property type="evidence" value="ECO:0007669"/>
    <property type="project" value="UniProtKB-EC"/>
</dbReference>
<dbReference type="GO" id="GO:0046872">
    <property type="term" value="F:metal ion binding"/>
    <property type="evidence" value="ECO:0007669"/>
    <property type="project" value="UniProtKB-UniRule"/>
</dbReference>
<evidence type="ECO:0000256" key="11">
    <source>
        <dbReference type="ARBA" id="ARBA00023014"/>
    </source>
</evidence>
<protein>
    <recommendedName>
        <fullName evidence="5 14">Adenine DNA glycosylase</fullName>
        <ecNumber evidence="4 14">3.2.2.31</ecNumber>
    </recommendedName>
</protein>
<dbReference type="Gene3D" id="3.90.79.10">
    <property type="entry name" value="Nucleoside Triphosphate Pyrophosphohydrolase"/>
    <property type="match status" value="1"/>
</dbReference>
<dbReference type="Proteomes" id="UP000613743">
    <property type="component" value="Unassembled WGS sequence"/>
</dbReference>
<dbReference type="EC" id="3.2.2.31" evidence="4 14"/>
<comment type="similarity">
    <text evidence="3 14">Belongs to the Nth/MutY family.</text>
</comment>
<sequence>MPQSTLSPIQFQQLLLDWQKQQGRHDLPWQVNPTPYRVLVSEIMLQQTQVTTVIPYFLRWMERFPHIESLAVAAEDEVMSHWQGLGYYSRARNLKKAAQYILNECAGEFPTTLSELIKIPGVGRYTAGAIASFAYDSYGPIVDGNVKRLFCRFFGIEGIPGTSKVDKALWQKAELYTPNQNNRQFAQGLLDMGATICRPKTPKCDVCHFQPHCLAYTEQRVLQLPTPKPKKTIPLKTGHFLWLQQDGKLLLEKRNESGIWGALWCLPQLNSEPLQIQERTTKQSVLEKGQFKHTFTHYKLEAKVWTLDAVDSTPNPQQWFTAEQLTELGLPTPIKKFILKHL</sequence>
<dbReference type="InterPro" id="IPR004036">
    <property type="entry name" value="Endonuclease-III-like_CS2"/>
</dbReference>
<dbReference type="CDD" id="cd00056">
    <property type="entry name" value="ENDO3c"/>
    <property type="match status" value="1"/>
</dbReference>
<evidence type="ECO:0000256" key="3">
    <source>
        <dbReference type="ARBA" id="ARBA00008343"/>
    </source>
</evidence>
<dbReference type="InterPro" id="IPR011257">
    <property type="entry name" value="DNA_glycosylase"/>
</dbReference>
<dbReference type="Gene3D" id="1.10.340.30">
    <property type="entry name" value="Hypothetical protein, domain 2"/>
    <property type="match status" value="1"/>
</dbReference>
<dbReference type="Pfam" id="PF14815">
    <property type="entry name" value="NUDIX_4"/>
    <property type="match status" value="1"/>
</dbReference>
<dbReference type="GO" id="GO:0032357">
    <property type="term" value="F:oxidized purine DNA binding"/>
    <property type="evidence" value="ECO:0007669"/>
    <property type="project" value="TreeGrafter"/>
</dbReference>
<evidence type="ECO:0000256" key="7">
    <source>
        <dbReference type="ARBA" id="ARBA00022723"/>
    </source>
</evidence>
<proteinExistence type="inferred from homology"/>
<evidence type="ECO:0000256" key="5">
    <source>
        <dbReference type="ARBA" id="ARBA00022023"/>
    </source>
</evidence>
<dbReference type="PANTHER" id="PTHR42944:SF1">
    <property type="entry name" value="ADENINE DNA GLYCOSYLASE"/>
    <property type="match status" value="1"/>
</dbReference>
<evidence type="ECO:0000256" key="2">
    <source>
        <dbReference type="ARBA" id="ARBA00002933"/>
    </source>
</evidence>
<evidence type="ECO:0000256" key="4">
    <source>
        <dbReference type="ARBA" id="ARBA00012045"/>
    </source>
</evidence>
<dbReference type="PANTHER" id="PTHR42944">
    <property type="entry name" value="ADENINE DNA GLYCOSYLASE"/>
    <property type="match status" value="1"/>
</dbReference>
<dbReference type="GO" id="GO:0051539">
    <property type="term" value="F:4 iron, 4 sulfur cluster binding"/>
    <property type="evidence" value="ECO:0007669"/>
    <property type="project" value="UniProtKB-UniRule"/>
</dbReference>
<reference evidence="16" key="2">
    <citation type="submission" date="2020-09" db="EMBL/GenBank/DDBJ databases">
        <authorList>
            <person name="Sun Q."/>
            <person name="Ohkuma M."/>
        </authorList>
    </citation>
    <scope>NUCLEOTIDE SEQUENCE</scope>
    <source>
        <strain evidence="16">JCM 30804</strain>
    </source>
</reference>
<dbReference type="Pfam" id="PF00633">
    <property type="entry name" value="HHH"/>
    <property type="match status" value="1"/>
</dbReference>
<dbReference type="SUPFAM" id="SSF55811">
    <property type="entry name" value="Nudix"/>
    <property type="match status" value="1"/>
</dbReference>
<evidence type="ECO:0000256" key="12">
    <source>
        <dbReference type="ARBA" id="ARBA00023204"/>
    </source>
</evidence>
<dbReference type="SUPFAM" id="SSF48150">
    <property type="entry name" value="DNA-glycosylase"/>
    <property type="match status" value="1"/>
</dbReference>
<dbReference type="GO" id="GO:0006298">
    <property type="term" value="P:mismatch repair"/>
    <property type="evidence" value="ECO:0007669"/>
    <property type="project" value="TreeGrafter"/>
</dbReference>
<evidence type="ECO:0000256" key="10">
    <source>
        <dbReference type="ARBA" id="ARBA00023004"/>
    </source>
</evidence>
<reference evidence="16" key="1">
    <citation type="journal article" date="2014" name="Int. J. Syst. Evol. Microbiol.">
        <title>Complete genome sequence of Corynebacterium casei LMG S-19264T (=DSM 44701T), isolated from a smear-ripened cheese.</title>
        <authorList>
            <consortium name="US DOE Joint Genome Institute (JGI-PGF)"/>
            <person name="Walter F."/>
            <person name="Albersmeier A."/>
            <person name="Kalinowski J."/>
            <person name="Ruckert C."/>
        </authorList>
    </citation>
    <scope>NUCLEOTIDE SEQUENCE</scope>
    <source>
        <strain evidence="16">JCM 30804</strain>
    </source>
</reference>
<keyword evidence="17" id="KW-1185">Reference proteome</keyword>
<evidence type="ECO:0000313" key="17">
    <source>
        <dbReference type="Proteomes" id="UP000613743"/>
    </source>
</evidence>
<name>A0A917JJR7_9GAMM</name>
<dbReference type="AlphaFoldDB" id="A0A917JJR7"/>
<dbReference type="InterPro" id="IPR003265">
    <property type="entry name" value="HhH-GPD_domain"/>
</dbReference>
<keyword evidence="12" id="KW-0234">DNA repair</keyword>
<dbReference type="SMART" id="SM00478">
    <property type="entry name" value="ENDO3c"/>
    <property type="match status" value="1"/>
</dbReference>
<dbReference type="InterPro" id="IPR005760">
    <property type="entry name" value="A/G_AdeGlyc_MutY"/>
</dbReference>
<evidence type="ECO:0000256" key="1">
    <source>
        <dbReference type="ARBA" id="ARBA00000843"/>
    </source>
</evidence>
<dbReference type="GO" id="GO:0035485">
    <property type="term" value="F:adenine/guanine mispair binding"/>
    <property type="evidence" value="ECO:0007669"/>
    <property type="project" value="TreeGrafter"/>
</dbReference>
<keyword evidence="8 14" id="KW-0227">DNA damage</keyword>
<keyword evidence="9" id="KW-0378">Hydrolase</keyword>
<dbReference type="PROSITE" id="PS01155">
    <property type="entry name" value="ENDONUCLEASE_III_2"/>
    <property type="match status" value="1"/>
</dbReference>
<evidence type="ECO:0000256" key="6">
    <source>
        <dbReference type="ARBA" id="ARBA00022485"/>
    </source>
</evidence>
<evidence type="ECO:0000256" key="13">
    <source>
        <dbReference type="ARBA" id="ARBA00023295"/>
    </source>
</evidence>
<keyword evidence="11" id="KW-0411">Iron-sulfur</keyword>
<evidence type="ECO:0000256" key="9">
    <source>
        <dbReference type="ARBA" id="ARBA00022801"/>
    </source>
</evidence>
<dbReference type="GO" id="GO:0034039">
    <property type="term" value="F:8-oxo-7,8-dihydroguanine DNA N-glycosylase activity"/>
    <property type="evidence" value="ECO:0007669"/>
    <property type="project" value="TreeGrafter"/>
</dbReference>
<dbReference type="Gene3D" id="1.10.1670.10">
    <property type="entry name" value="Helix-hairpin-Helix base-excision DNA repair enzymes (C-terminal)"/>
    <property type="match status" value="1"/>
</dbReference>
<comment type="catalytic activity">
    <reaction evidence="1 14">
        <text>Hydrolyzes free adenine bases from 7,8-dihydro-8-oxoguanine:adenine mismatched double-stranded DNA, leaving an apurinic site.</text>
        <dbReference type="EC" id="3.2.2.31"/>
    </reaction>
</comment>
<dbReference type="EMBL" id="BMPZ01000002">
    <property type="protein sequence ID" value="GGI73153.1"/>
    <property type="molecule type" value="Genomic_DNA"/>
</dbReference>
<feature type="domain" description="HhH-GPD" evidence="15">
    <location>
        <begin position="44"/>
        <end position="195"/>
    </location>
</feature>
<dbReference type="CDD" id="cd03431">
    <property type="entry name" value="NUDIX_DNA_Glycosylase_C-MutY"/>
    <property type="match status" value="1"/>
</dbReference>
<dbReference type="Pfam" id="PF00730">
    <property type="entry name" value="HhH-GPD"/>
    <property type="match status" value="1"/>
</dbReference>
<dbReference type="NCBIfam" id="TIGR01084">
    <property type="entry name" value="mutY"/>
    <property type="match status" value="1"/>
</dbReference>
<evidence type="ECO:0000256" key="8">
    <source>
        <dbReference type="ARBA" id="ARBA00022763"/>
    </source>
</evidence>
<evidence type="ECO:0000313" key="16">
    <source>
        <dbReference type="EMBL" id="GGI73153.1"/>
    </source>
</evidence>
<dbReference type="InterPro" id="IPR023170">
    <property type="entry name" value="HhH_base_excis_C"/>
</dbReference>
<keyword evidence="10 14" id="KW-0408">Iron</keyword>
<keyword evidence="13 14" id="KW-0326">Glycosidase</keyword>
<accession>A0A917JJR7</accession>
<comment type="function">
    <text evidence="2">Adenine glycosylase active on G-A mispairs. MutY also corrects error-prone DNA synthesis past GO lesions which are due to the oxidatively damaged form of guanine: 7,8-dihydro-8-oxoguanine (8-oxo-dGTP).</text>
</comment>
<comment type="caution">
    <text evidence="16">The sequence shown here is derived from an EMBL/GenBank/DDBJ whole genome shotgun (WGS) entry which is preliminary data.</text>
</comment>
<dbReference type="GO" id="GO:0006284">
    <property type="term" value="P:base-excision repair"/>
    <property type="evidence" value="ECO:0007669"/>
    <property type="project" value="UniProtKB-UniRule"/>
</dbReference>
<dbReference type="FunFam" id="1.10.340.30:FF:000002">
    <property type="entry name" value="Adenine DNA glycosylase"/>
    <property type="match status" value="1"/>
</dbReference>
<dbReference type="RefSeq" id="WP_188918178.1">
    <property type="nucleotide sequence ID" value="NZ_BMPZ01000002.1"/>
</dbReference>
<dbReference type="InterPro" id="IPR000445">
    <property type="entry name" value="HhH_motif"/>
</dbReference>